<feature type="region of interest" description="Disordered" evidence="1">
    <location>
        <begin position="1"/>
        <end position="22"/>
    </location>
</feature>
<dbReference type="AlphaFoldDB" id="A0A1Y6CB37"/>
<gene>
    <name evidence="2" type="ORF">SAMN02745746_03763</name>
</gene>
<evidence type="ECO:0000313" key="3">
    <source>
        <dbReference type="Proteomes" id="UP000192920"/>
    </source>
</evidence>
<evidence type="ECO:0000313" key="2">
    <source>
        <dbReference type="EMBL" id="SMF52399.1"/>
    </source>
</evidence>
<name>A0A1Y6CB37_9NEIS</name>
<proteinExistence type="predicted"/>
<dbReference type="EMBL" id="FXAG01000028">
    <property type="protein sequence ID" value="SMF52399.1"/>
    <property type="molecule type" value="Genomic_DNA"/>
</dbReference>
<keyword evidence="3" id="KW-1185">Reference proteome</keyword>
<dbReference type="Proteomes" id="UP000192920">
    <property type="component" value="Unassembled WGS sequence"/>
</dbReference>
<sequence>MSFWNRLFGQASTAEEAPHPEATSVVNPATGLLMIDNTIGGVDAGGSPFGQDVHHHHSCSGNQSWAPLNHGPDSL</sequence>
<protein>
    <submittedName>
        <fullName evidence="2">Uncharacterized protein</fullName>
    </submittedName>
</protein>
<reference evidence="3" key="1">
    <citation type="submission" date="2017-04" db="EMBL/GenBank/DDBJ databases">
        <authorList>
            <person name="Varghese N."/>
            <person name="Submissions S."/>
        </authorList>
    </citation>
    <scope>NUCLEOTIDE SEQUENCE [LARGE SCALE GENOMIC DNA]</scope>
    <source>
        <strain evidence="3">DSM 22618</strain>
    </source>
</reference>
<dbReference type="STRING" id="1123014.SAMN02745746_03763"/>
<organism evidence="2 3">
    <name type="scientific">Pseudogulbenkiania subflava DSM 22618</name>
    <dbReference type="NCBI Taxonomy" id="1123014"/>
    <lineage>
        <taxon>Bacteria</taxon>
        <taxon>Pseudomonadati</taxon>
        <taxon>Pseudomonadota</taxon>
        <taxon>Betaproteobacteria</taxon>
        <taxon>Neisseriales</taxon>
        <taxon>Chromobacteriaceae</taxon>
        <taxon>Pseudogulbenkiania</taxon>
    </lineage>
</organism>
<feature type="region of interest" description="Disordered" evidence="1">
    <location>
        <begin position="43"/>
        <end position="75"/>
    </location>
</feature>
<evidence type="ECO:0000256" key="1">
    <source>
        <dbReference type="SAM" id="MobiDB-lite"/>
    </source>
</evidence>
<accession>A0A1Y6CB37</accession>